<keyword evidence="2" id="KW-1185">Reference proteome</keyword>
<dbReference type="EMBL" id="CP036261">
    <property type="protein sequence ID" value="QDS90735.1"/>
    <property type="molecule type" value="Genomic_DNA"/>
</dbReference>
<proteinExistence type="predicted"/>
<dbReference type="AlphaFoldDB" id="A0A517M789"/>
<protein>
    <recommendedName>
        <fullName evidence="3">S-adenosyl-L-methionine-dependent methyltransferase</fullName>
    </recommendedName>
</protein>
<dbReference type="SUPFAM" id="SSF53335">
    <property type="entry name" value="S-adenosyl-L-methionine-dependent methyltransferases"/>
    <property type="match status" value="1"/>
</dbReference>
<dbReference type="OrthoDB" id="2029026at2"/>
<accession>A0A517M789</accession>
<reference evidence="1 2" key="1">
    <citation type="submission" date="2019-02" db="EMBL/GenBank/DDBJ databases">
        <title>Deep-cultivation of Planctomycetes and their phenomic and genomic characterization uncovers novel biology.</title>
        <authorList>
            <person name="Wiegand S."/>
            <person name="Jogler M."/>
            <person name="Boedeker C."/>
            <person name="Pinto D."/>
            <person name="Vollmers J."/>
            <person name="Rivas-Marin E."/>
            <person name="Kohn T."/>
            <person name="Peeters S.H."/>
            <person name="Heuer A."/>
            <person name="Rast P."/>
            <person name="Oberbeckmann S."/>
            <person name="Bunk B."/>
            <person name="Jeske O."/>
            <person name="Meyerdierks A."/>
            <person name="Storesund J.E."/>
            <person name="Kallscheuer N."/>
            <person name="Luecker S."/>
            <person name="Lage O.M."/>
            <person name="Pohl T."/>
            <person name="Merkel B.J."/>
            <person name="Hornburger P."/>
            <person name="Mueller R.-W."/>
            <person name="Bruemmer F."/>
            <person name="Labrenz M."/>
            <person name="Spormann A.M."/>
            <person name="Op den Camp H."/>
            <person name="Overmann J."/>
            <person name="Amann R."/>
            <person name="Jetten M.S.M."/>
            <person name="Mascher T."/>
            <person name="Medema M.H."/>
            <person name="Devos D.P."/>
            <person name="Kaster A.-K."/>
            <person name="Ovreas L."/>
            <person name="Rohde M."/>
            <person name="Galperin M.Y."/>
            <person name="Jogler C."/>
        </authorList>
    </citation>
    <scope>NUCLEOTIDE SEQUENCE [LARGE SCALE GENOMIC DNA]</scope>
    <source>
        <strain evidence="1 2">EC9</strain>
    </source>
</reference>
<gene>
    <name evidence="1" type="ORF">EC9_49510</name>
</gene>
<evidence type="ECO:0000313" key="1">
    <source>
        <dbReference type="EMBL" id="QDS90735.1"/>
    </source>
</evidence>
<dbReference type="InterPro" id="IPR029063">
    <property type="entry name" value="SAM-dependent_MTases_sf"/>
</dbReference>
<evidence type="ECO:0000313" key="2">
    <source>
        <dbReference type="Proteomes" id="UP000319557"/>
    </source>
</evidence>
<dbReference type="RefSeq" id="WP_145348503.1">
    <property type="nucleotide sequence ID" value="NZ_CP036261.1"/>
</dbReference>
<dbReference type="Proteomes" id="UP000319557">
    <property type="component" value="Chromosome"/>
</dbReference>
<dbReference type="KEGG" id="ruv:EC9_49510"/>
<name>A0A517M789_9BACT</name>
<dbReference type="Gene3D" id="3.40.50.150">
    <property type="entry name" value="Vaccinia Virus protein VP39"/>
    <property type="match status" value="1"/>
</dbReference>
<sequence length="299" mass="33123">MNRILHSQSQHNLQSRDGWDCAREHRRRVMAMLLDNASPSKRLCVLGAGNCNDIDLPELADAYREVVLVDLDGDAMLRGVEKQFSGASSPQRSAKIKTVVGDLTGISELLSQAVDAPQDVDSIVAAIEDRLQQPPDALLTERFDTVASVCLLSQLVHSVTETIGAHAQLLSIVQAVRRQHLHLLRNRLNPGGRGILITDFVSSLTAPQLPQVPSDQLSQYVRQLLNQQNFFTGLNPAVLAHQMQTDSQFAEGLQRLQSTAPWIWDFGPRQYAVCGFQFDTRRDAPPDAIPQPPQRNNDV</sequence>
<evidence type="ECO:0008006" key="3">
    <source>
        <dbReference type="Google" id="ProtNLM"/>
    </source>
</evidence>
<organism evidence="1 2">
    <name type="scientific">Rosistilla ulvae</name>
    <dbReference type="NCBI Taxonomy" id="1930277"/>
    <lineage>
        <taxon>Bacteria</taxon>
        <taxon>Pseudomonadati</taxon>
        <taxon>Planctomycetota</taxon>
        <taxon>Planctomycetia</taxon>
        <taxon>Pirellulales</taxon>
        <taxon>Pirellulaceae</taxon>
        <taxon>Rosistilla</taxon>
    </lineage>
</organism>